<evidence type="ECO:0000256" key="1">
    <source>
        <dbReference type="ARBA" id="ARBA00008455"/>
    </source>
</evidence>
<dbReference type="Pfam" id="PF00112">
    <property type="entry name" value="Peptidase_C1"/>
    <property type="match status" value="1"/>
</dbReference>
<feature type="chain" id="PRO_5042850397" evidence="3">
    <location>
        <begin position="23"/>
        <end position="345"/>
    </location>
</feature>
<dbReference type="InterPro" id="IPR013201">
    <property type="entry name" value="Prot_inhib_I29"/>
</dbReference>
<evidence type="ECO:0000313" key="6">
    <source>
        <dbReference type="EMBL" id="KAK9069885.1"/>
    </source>
</evidence>
<evidence type="ECO:0000256" key="2">
    <source>
        <dbReference type="ARBA" id="ARBA00023157"/>
    </source>
</evidence>
<protein>
    <submittedName>
        <fullName evidence="6">Uncharacterized protein</fullName>
    </submittedName>
</protein>
<keyword evidence="3" id="KW-0732">Signal</keyword>
<evidence type="ECO:0000313" key="7">
    <source>
        <dbReference type="Proteomes" id="UP001408789"/>
    </source>
</evidence>
<dbReference type="Pfam" id="PF08246">
    <property type="entry name" value="Inhibitor_I29"/>
    <property type="match status" value="1"/>
</dbReference>
<proteinExistence type="inferred from homology"/>
<name>A0AAP0H4T9_9ASTR</name>
<dbReference type="SMART" id="SM00645">
    <property type="entry name" value="Pept_C1"/>
    <property type="match status" value="1"/>
</dbReference>
<dbReference type="EMBL" id="JBCNJP010000012">
    <property type="protein sequence ID" value="KAK9069885.1"/>
    <property type="molecule type" value="Genomic_DNA"/>
</dbReference>
<dbReference type="AlphaFoldDB" id="A0AAP0H4T9"/>
<evidence type="ECO:0000259" key="5">
    <source>
        <dbReference type="SMART" id="SM00848"/>
    </source>
</evidence>
<feature type="domain" description="Peptidase C1A papain C-terminal" evidence="4">
    <location>
        <begin position="129"/>
        <end position="335"/>
    </location>
</feature>
<dbReference type="PANTHER" id="PTHR12411">
    <property type="entry name" value="CYSTEINE PROTEASE FAMILY C1-RELATED"/>
    <property type="match status" value="1"/>
</dbReference>
<dbReference type="InterPro" id="IPR013128">
    <property type="entry name" value="Peptidase_C1A"/>
</dbReference>
<comment type="similarity">
    <text evidence="1">Belongs to the peptidase C1 family.</text>
</comment>
<gene>
    <name evidence="6" type="ORF">SSX86_010281</name>
</gene>
<keyword evidence="7" id="KW-1185">Reference proteome</keyword>
<dbReference type="SMART" id="SM00848">
    <property type="entry name" value="Inhibitor_I29"/>
    <property type="match status" value="1"/>
</dbReference>
<dbReference type="CDD" id="cd02248">
    <property type="entry name" value="Peptidase_C1A"/>
    <property type="match status" value="1"/>
</dbReference>
<dbReference type="InterPro" id="IPR039417">
    <property type="entry name" value="Peptidase_C1A_papain-like"/>
</dbReference>
<dbReference type="Proteomes" id="UP001408789">
    <property type="component" value="Unassembled WGS sequence"/>
</dbReference>
<dbReference type="GO" id="GO:0008234">
    <property type="term" value="F:cysteine-type peptidase activity"/>
    <property type="evidence" value="ECO:0007669"/>
    <property type="project" value="InterPro"/>
</dbReference>
<feature type="signal peptide" evidence="3">
    <location>
        <begin position="1"/>
        <end position="22"/>
    </location>
</feature>
<dbReference type="InterPro" id="IPR000668">
    <property type="entry name" value="Peptidase_C1A_C"/>
</dbReference>
<dbReference type="Gene3D" id="3.90.70.10">
    <property type="entry name" value="Cysteine proteinases"/>
    <property type="match status" value="1"/>
</dbReference>
<organism evidence="6 7">
    <name type="scientific">Deinandra increscens subsp. villosa</name>
    <dbReference type="NCBI Taxonomy" id="3103831"/>
    <lineage>
        <taxon>Eukaryota</taxon>
        <taxon>Viridiplantae</taxon>
        <taxon>Streptophyta</taxon>
        <taxon>Embryophyta</taxon>
        <taxon>Tracheophyta</taxon>
        <taxon>Spermatophyta</taxon>
        <taxon>Magnoliopsida</taxon>
        <taxon>eudicotyledons</taxon>
        <taxon>Gunneridae</taxon>
        <taxon>Pentapetalae</taxon>
        <taxon>asterids</taxon>
        <taxon>campanulids</taxon>
        <taxon>Asterales</taxon>
        <taxon>Asteraceae</taxon>
        <taxon>Asteroideae</taxon>
        <taxon>Heliantheae alliance</taxon>
        <taxon>Madieae</taxon>
        <taxon>Madiinae</taxon>
        <taxon>Deinandra</taxon>
    </lineage>
</organism>
<dbReference type="SUPFAM" id="SSF54001">
    <property type="entry name" value="Cysteine proteinases"/>
    <property type="match status" value="1"/>
</dbReference>
<evidence type="ECO:0000259" key="4">
    <source>
        <dbReference type="SMART" id="SM00645"/>
    </source>
</evidence>
<dbReference type="InterPro" id="IPR038765">
    <property type="entry name" value="Papain-like_cys_pep_sf"/>
</dbReference>
<comment type="caution">
    <text evidence="6">The sequence shown here is derived from an EMBL/GenBank/DDBJ whole genome shotgun (WGS) entry which is preliminary data.</text>
</comment>
<evidence type="ECO:0000256" key="3">
    <source>
        <dbReference type="SAM" id="SignalP"/>
    </source>
</evidence>
<reference evidence="6 7" key="1">
    <citation type="submission" date="2024-04" db="EMBL/GenBank/DDBJ databases">
        <title>The reference genome of an endangered Asteraceae, Deinandra increscens subsp. villosa, native to the Central Coast of California.</title>
        <authorList>
            <person name="Guilliams M."/>
            <person name="Hasenstab-Lehman K."/>
            <person name="Meyer R."/>
            <person name="Mcevoy S."/>
        </authorList>
    </citation>
    <scope>NUCLEOTIDE SEQUENCE [LARGE SCALE GENOMIC DNA]</scope>
    <source>
        <tissue evidence="6">Leaf</tissue>
    </source>
</reference>
<sequence>MEFNKLLSFSLSLVLILSVAKSFDYNEKELETEEGMEGMYDRWRAHHKVTVKSPEKFNAFKANAQLVHNHNKLNKSYKLRINSLADMTDEEYRSTHTDDTLKLPGPGCPACPACPTAPACPAAANTKDVPPRLDWREKNVITPPRTIPGCPGLGPALNSIEAINAIRTGQNLVLSHQQVYDCSPGCRMSAEIAFNVAKDTGVPTLESYPAGGNGQCDKSKFGKTLVTIDGFEYPPFSKASEEEVMNVVAQQPLVVGFEGKDEEFKAYAGGIFSGPCGGVGKAVLIVGYDQDPDGTKYWICKTAMFGEDWGEKGYVRILRTPEGICKMYAYAVRPLKSEETHNIEL</sequence>
<keyword evidence="2" id="KW-1015">Disulfide bond</keyword>
<dbReference type="GO" id="GO:0006508">
    <property type="term" value="P:proteolysis"/>
    <property type="evidence" value="ECO:0007669"/>
    <property type="project" value="InterPro"/>
</dbReference>
<feature type="domain" description="Cathepsin propeptide inhibitor" evidence="5">
    <location>
        <begin position="40"/>
        <end position="92"/>
    </location>
</feature>
<accession>A0AAP0H4T9</accession>